<proteinExistence type="predicted"/>
<keyword evidence="4" id="KW-1185">Reference proteome</keyword>
<evidence type="ECO:0000313" key="4">
    <source>
        <dbReference type="Proteomes" id="UP000008827"/>
    </source>
</evidence>
<evidence type="ECO:0000256" key="1">
    <source>
        <dbReference type="SAM" id="MobiDB-lite"/>
    </source>
</evidence>
<protein>
    <submittedName>
        <fullName evidence="2 3">Uncharacterized protein</fullName>
    </submittedName>
</protein>
<sequence>MVNTLPSLDLTHHSDFDALASSPSAATVPSSPRQVPESLSPVSSTPSDASFHSPCCQYQNSGNCRTFC</sequence>
<accession>A0A0R0F750</accession>
<dbReference type="InParanoid" id="A0A0R0F750"/>
<dbReference type="Gramene" id="KRH02295">
    <property type="protein sequence ID" value="KRH02295"/>
    <property type="gene ID" value="GLYMA_17G029300"/>
</dbReference>
<evidence type="ECO:0000313" key="3">
    <source>
        <dbReference type="EnsemblPlants" id="KRH02295"/>
    </source>
</evidence>
<feature type="compositionally biased region" description="Polar residues" evidence="1">
    <location>
        <begin position="40"/>
        <end position="52"/>
    </location>
</feature>
<gene>
    <name evidence="2" type="ORF">GLYMA_17G029300</name>
</gene>
<organism evidence="2">
    <name type="scientific">Glycine max</name>
    <name type="common">Soybean</name>
    <name type="synonym">Glycine hispida</name>
    <dbReference type="NCBI Taxonomy" id="3847"/>
    <lineage>
        <taxon>Eukaryota</taxon>
        <taxon>Viridiplantae</taxon>
        <taxon>Streptophyta</taxon>
        <taxon>Embryophyta</taxon>
        <taxon>Tracheophyta</taxon>
        <taxon>Spermatophyta</taxon>
        <taxon>Magnoliopsida</taxon>
        <taxon>eudicotyledons</taxon>
        <taxon>Gunneridae</taxon>
        <taxon>Pentapetalae</taxon>
        <taxon>rosids</taxon>
        <taxon>fabids</taxon>
        <taxon>Fabales</taxon>
        <taxon>Fabaceae</taxon>
        <taxon>Papilionoideae</taxon>
        <taxon>50 kb inversion clade</taxon>
        <taxon>NPAAA clade</taxon>
        <taxon>indigoferoid/millettioid clade</taxon>
        <taxon>Phaseoleae</taxon>
        <taxon>Glycine</taxon>
        <taxon>Glycine subgen. Soja</taxon>
    </lineage>
</organism>
<feature type="compositionally biased region" description="Low complexity" evidence="1">
    <location>
        <begin position="20"/>
        <end position="32"/>
    </location>
</feature>
<dbReference type="EnsemblPlants" id="KRH02295">
    <property type="protein sequence ID" value="KRH02295"/>
    <property type="gene ID" value="GLYMA_17G029300"/>
</dbReference>
<feature type="region of interest" description="Disordered" evidence="1">
    <location>
        <begin position="20"/>
        <end position="52"/>
    </location>
</feature>
<name>A0A0R0F750_SOYBN</name>
<reference evidence="2 3" key="1">
    <citation type="journal article" date="2010" name="Nature">
        <title>Genome sequence of the palaeopolyploid soybean.</title>
        <authorList>
            <person name="Schmutz J."/>
            <person name="Cannon S.B."/>
            <person name="Schlueter J."/>
            <person name="Ma J."/>
            <person name="Mitros T."/>
            <person name="Nelson W."/>
            <person name="Hyten D.L."/>
            <person name="Song Q."/>
            <person name="Thelen J.J."/>
            <person name="Cheng J."/>
            <person name="Xu D."/>
            <person name="Hellsten U."/>
            <person name="May G.D."/>
            <person name="Yu Y."/>
            <person name="Sakurai T."/>
            <person name="Umezawa T."/>
            <person name="Bhattacharyya M.K."/>
            <person name="Sandhu D."/>
            <person name="Valliyodan B."/>
            <person name="Lindquist E."/>
            <person name="Peto M."/>
            <person name="Grant D."/>
            <person name="Shu S."/>
            <person name="Goodstein D."/>
            <person name="Barry K."/>
            <person name="Futrell-Griggs M."/>
            <person name="Abernathy B."/>
            <person name="Du J."/>
            <person name="Tian Z."/>
            <person name="Zhu L."/>
            <person name="Gill N."/>
            <person name="Joshi T."/>
            <person name="Libault M."/>
            <person name="Sethuraman A."/>
            <person name="Zhang X.-C."/>
            <person name="Shinozaki K."/>
            <person name="Nguyen H.T."/>
            <person name="Wing R.A."/>
            <person name="Cregan P."/>
            <person name="Specht J."/>
            <person name="Grimwood J."/>
            <person name="Rokhsar D."/>
            <person name="Stacey G."/>
            <person name="Shoemaker R.C."/>
            <person name="Jackson S.A."/>
        </authorList>
    </citation>
    <scope>NUCLEOTIDE SEQUENCE [LARGE SCALE GENOMIC DNA]</scope>
    <source>
        <strain evidence="3">cv. Williams 82</strain>
        <tissue evidence="2">Callus</tissue>
    </source>
</reference>
<dbReference type="Proteomes" id="UP000008827">
    <property type="component" value="Chromosome 17"/>
</dbReference>
<reference evidence="2" key="3">
    <citation type="submission" date="2018-07" db="EMBL/GenBank/DDBJ databases">
        <title>WGS assembly of Glycine max.</title>
        <authorList>
            <person name="Schmutz J."/>
            <person name="Cannon S."/>
            <person name="Schlueter J."/>
            <person name="Ma J."/>
            <person name="Mitros T."/>
            <person name="Nelson W."/>
            <person name="Hyten D."/>
            <person name="Song Q."/>
            <person name="Thelen J."/>
            <person name="Cheng J."/>
            <person name="Xu D."/>
            <person name="Hellsten U."/>
            <person name="May G."/>
            <person name="Yu Y."/>
            <person name="Sakurai T."/>
            <person name="Umezawa T."/>
            <person name="Bhattacharyya M."/>
            <person name="Sandhu D."/>
            <person name="Valliyodan B."/>
            <person name="Lindquist E."/>
            <person name="Peto M."/>
            <person name="Grant D."/>
            <person name="Shu S."/>
            <person name="Goodstein D."/>
            <person name="Barry K."/>
            <person name="Futrell-Griggs M."/>
            <person name="Abernathy B."/>
            <person name="Du J."/>
            <person name="Tian Z."/>
            <person name="Zhu L."/>
            <person name="Gill N."/>
            <person name="Joshi T."/>
            <person name="Libault M."/>
            <person name="Sethuraman A."/>
            <person name="Zhang X."/>
            <person name="Shinozaki K."/>
            <person name="Nguyen H."/>
            <person name="Wing R."/>
            <person name="Cregan P."/>
            <person name="Specht J."/>
            <person name="Grimwood J."/>
            <person name="Rokhsar D."/>
            <person name="Stacey G."/>
            <person name="Shoemaker R."/>
            <person name="Jackson S."/>
        </authorList>
    </citation>
    <scope>NUCLEOTIDE SEQUENCE</scope>
    <source>
        <tissue evidence="2">Callus</tissue>
    </source>
</reference>
<dbReference type="AlphaFoldDB" id="A0A0R0F750"/>
<dbReference type="EMBL" id="CM000850">
    <property type="protein sequence ID" value="KRH02295.1"/>
    <property type="molecule type" value="Genomic_DNA"/>
</dbReference>
<evidence type="ECO:0000313" key="2">
    <source>
        <dbReference type="EMBL" id="KRH02295.1"/>
    </source>
</evidence>
<reference evidence="3" key="2">
    <citation type="submission" date="2018-02" db="UniProtKB">
        <authorList>
            <consortium name="EnsemblPlants"/>
        </authorList>
    </citation>
    <scope>IDENTIFICATION</scope>
    <source>
        <strain evidence="3">Williams 82</strain>
    </source>
</reference>